<evidence type="ECO:0000259" key="3">
    <source>
        <dbReference type="Pfam" id="PF24961"/>
    </source>
</evidence>
<dbReference type="PANTHER" id="PTHR33507">
    <property type="entry name" value="INNER MEMBRANE PROTEIN YBBJ"/>
    <property type="match status" value="1"/>
</dbReference>
<accession>A0A918TPX4</accession>
<comment type="caution">
    <text evidence="5">The sequence shown here is derived from an EMBL/GenBank/DDBJ whole genome shotgun (WGS) entry which is preliminary data.</text>
</comment>
<feature type="chain" id="PRO_5037011342" description="NfeD-like C-terminal domain-containing protein" evidence="2">
    <location>
        <begin position="20"/>
        <end position="480"/>
    </location>
</feature>
<feature type="domain" description="NfeD1b N-terminal" evidence="4">
    <location>
        <begin position="48"/>
        <end position="239"/>
    </location>
</feature>
<keyword evidence="2" id="KW-0732">Signal</keyword>
<sequence>MKLLLVLLLSLVTTLTAAAADKPSPNALGKSEEESYEGKVVVIKVGESDLINRQAFKFFRRTLERVNEEKAKAVIFELNTPGGLAHETTDLMMKDMSSLKVPSYAFVNIEASSAGAFIAVATDTIYMAPLSTIGSAAVVSGTGEEIEATMRAKIEGKLKSVVRNVAETKGHNFEVVEAMMIVDKESEFGDVKVGKGELLNLTAAQATTVFEGKPLLAKGIATSVEDLLIQEGMEGAEVVVAAMTGFEKFAYWIGTVGAVLILIGLGAGYLEMKTPGFGVGAIIAIVAFSTFFFGNYVAGNLAGYETAAIFVVGIIFILLDIFLFPGTFVLGLTGVAMVLGSLLFSMVDRFSWQDWGDGDIGLWKAISGPSTALAIGLLGSIVLFALLMRFLPNVGFLNRYLLPAAVEGGTGKLADERGAESRVGWTGVASTDLRPSGKAVFQEKTLDVTAENHFVAAGAPLRIISENGMRIVVKEIDPVA</sequence>
<dbReference type="Proteomes" id="UP000644507">
    <property type="component" value="Unassembled WGS sequence"/>
</dbReference>
<dbReference type="EMBL" id="BMXI01000011">
    <property type="protein sequence ID" value="GHC58097.1"/>
    <property type="molecule type" value="Genomic_DNA"/>
</dbReference>
<keyword evidence="1" id="KW-1133">Transmembrane helix</keyword>
<dbReference type="InterPro" id="IPR056739">
    <property type="entry name" value="NfeD_membrane"/>
</dbReference>
<organism evidence="5 6">
    <name type="scientific">Roseibacillus persicicus</name>
    <dbReference type="NCBI Taxonomy" id="454148"/>
    <lineage>
        <taxon>Bacteria</taxon>
        <taxon>Pseudomonadati</taxon>
        <taxon>Verrucomicrobiota</taxon>
        <taxon>Verrucomicrobiia</taxon>
        <taxon>Verrucomicrobiales</taxon>
        <taxon>Verrucomicrobiaceae</taxon>
        <taxon>Roseibacillus</taxon>
    </lineage>
</organism>
<dbReference type="CDD" id="cd07021">
    <property type="entry name" value="Clp_protease_NfeD_like"/>
    <property type="match status" value="1"/>
</dbReference>
<dbReference type="InterPro" id="IPR052165">
    <property type="entry name" value="Membrane_assoc_protease"/>
</dbReference>
<keyword evidence="1" id="KW-0472">Membrane</keyword>
<evidence type="ECO:0000259" key="4">
    <source>
        <dbReference type="Pfam" id="PF25145"/>
    </source>
</evidence>
<dbReference type="Gene3D" id="3.90.226.10">
    <property type="entry name" value="2-enoyl-CoA Hydratase, Chain A, domain 1"/>
    <property type="match status" value="1"/>
</dbReference>
<evidence type="ECO:0000256" key="1">
    <source>
        <dbReference type="SAM" id="Phobius"/>
    </source>
</evidence>
<feature type="signal peptide" evidence="2">
    <location>
        <begin position="1"/>
        <end position="19"/>
    </location>
</feature>
<proteinExistence type="predicted"/>
<reference evidence="5" key="2">
    <citation type="submission" date="2020-09" db="EMBL/GenBank/DDBJ databases">
        <authorList>
            <person name="Sun Q."/>
            <person name="Kim S."/>
        </authorList>
    </citation>
    <scope>NUCLEOTIDE SEQUENCE</scope>
    <source>
        <strain evidence="5">KCTC 12988</strain>
    </source>
</reference>
<keyword evidence="1" id="KW-0812">Transmembrane</keyword>
<dbReference type="Gene3D" id="2.40.50.140">
    <property type="entry name" value="Nucleic acid-binding proteins"/>
    <property type="match status" value="1"/>
</dbReference>
<dbReference type="Pfam" id="PF24961">
    <property type="entry name" value="NfeD_membrane"/>
    <property type="match status" value="1"/>
</dbReference>
<feature type="transmembrane region" description="Helical" evidence="1">
    <location>
        <begin position="277"/>
        <end position="298"/>
    </location>
</feature>
<protein>
    <recommendedName>
        <fullName evidence="7">NfeD-like C-terminal domain-containing protein</fullName>
    </recommendedName>
</protein>
<dbReference type="GO" id="GO:0005886">
    <property type="term" value="C:plasma membrane"/>
    <property type="evidence" value="ECO:0007669"/>
    <property type="project" value="TreeGrafter"/>
</dbReference>
<dbReference type="RefSeq" id="WP_189570617.1">
    <property type="nucleotide sequence ID" value="NZ_BMXI01000011.1"/>
</dbReference>
<dbReference type="Pfam" id="PF25145">
    <property type="entry name" value="NfeD1b_N"/>
    <property type="match status" value="1"/>
</dbReference>
<dbReference type="InterPro" id="IPR029045">
    <property type="entry name" value="ClpP/crotonase-like_dom_sf"/>
</dbReference>
<keyword evidence="6" id="KW-1185">Reference proteome</keyword>
<evidence type="ECO:0008006" key="7">
    <source>
        <dbReference type="Google" id="ProtNLM"/>
    </source>
</evidence>
<feature type="domain" description="NfeD integral membrane" evidence="3">
    <location>
        <begin position="256"/>
        <end position="389"/>
    </location>
</feature>
<dbReference type="PANTHER" id="PTHR33507:SF3">
    <property type="entry name" value="INNER MEMBRANE PROTEIN YBBJ"/>
    <property type="match status" value="1"/>
</dbReference>
<dbReference type="InterPro" id="IPR056738">
    <property type="entry name" value="NfeD1b_N"/>
</dbReference>
<feature type="transmembrane region" description="Helical" evidence="1">
    <location>
        <begin position="249"/>
        <end position="270"/>
    </location>
</feature>
<dbReference type="SUPFAM" id="SSF52096">
    <property type="entry name" value="ClpP/crotonase"/>
    <property type="match status" value="1"/>
</dbReference>
<name>A0A918TPX4_9BACT</name>
<feature type="transmembrane region" description="Helical" evidence="1">
    <location>
        <begin position="372"/>
        <end position="391"/>
    </location>
</feature>
<reference evidence="5" key="1">
    <citation type="journal article" date="2014" name="Int. J. Syst. Evol. Microbiol.">
        <title>Complete genome sequence of Corynebacterium casei LMG S-19264T (=DSM 44701T), isolated from a smear-ripened cheese.</title>
        <authorList>
            <consortium name="US DOE Joint Genome Institute (JGI-PGF)"/>
            <person name="Walter F."/>
            <person name="Albersmeier A."/>
            <person name="Kalinowski J."/>
            <person name="Ruckert C."/>
        </authorList>
    </citation>
    <scope>NUCLEOTIDE SEQUENCE</scope>
    <source>
        <strain evidence="5">KCTC 12988</strain>
    </source>
</reference>
<evidence type="ECO:0000256" key="2">
    <source>
        <dbReference type="SAM" id="SignalP"/>
    </source>
</evidence>
<evidence type="ECO:0000313" key="6">
    <source>
        <dbReference type="Proteomes" id="UP000644507"/>
    </source>
</evidence>
<dbReference type="InterPro" id="IPR012340">
    <property type="entry name" value="NA-bd_OB-fold"/>
</dbReference>
<feature type="transmembrane region" description="Helical" evidence="1">
    <location>
        <begin position="304"/>
        <end position="323"/>
    </location>
</feature>
<dbReference type="AlphaFoldDB" id="A0A918TPX4"/>
<feature type="transmembrane region" description="Helical" evidence="1">
    <location>
        <begin position="328"/>
        <end position="347"/>
    </location>
</feature>
<gene>
    <name evidence="5" type="primary">yqeZ</name>
    <name evidence="5" type="ORF">GCM10007100_26230</name>
</gene>
<evidence type="ECO:0000313" key="5">
    <source>
        <dbReference type="EMBL" id="GHC58097.1"/>
    </source>
</evidence>